<evidence type="ECO:0000313" key="1">
    <source>
        <dbReference type="EMBL" id="WEG35434.1"/>
    </source>
</evidence>
<dbReference type="RefSeq" id="WP_315567864.1">
    <property type="nucleotide sequence ID" value="NZ_CP118866.1"/>
</dbReference>
<name>A0ABY8C685_9FIRM</name>
<dbReference type="InterPro" id="IPR004027">
    <property type="entry name" value="SEC_C_motif"/>
</dbReference>
<keyword evidence="2" id="KW-1185">Reference proteome</keyword>
<evidence type="ECO:0000313" key="2">
    <source>
        <dbReference type="Proteomes" id="UP001220478"/>
    </source>
</evidence>
<dbReference type="PANTHER" id="PTHR33747:SF1">
    <property type="entry name" value="ADENYLATE CYCLASE-ASSOCIATED CAP C-TERMINAL DOMAIN-CONTAINING PROTEIN"/>
    <property type="match status" value="1"/>
</dbReference>
<dbReference type="Pfam" id="PF02810">
    <property type="entry name" value="SEC-C"/>
    <property type="match status" value="1"/>
</dbReference>
<dbReference type="SUPFAM" id="SSF103642">
    <property type="entry name" value="Sec-C motif"/>
    <property type="match status" value="1"/>
</dbReference>
<dbReference type="PANTHER" id="PTHR33747">
    <property type="entry name" value="UPF0225 PROTEIN SCO1677"/>
    <property type="match status" value="1"/>
</dbReference>
<dbReference type="Gene3D" id="3.10.450.50">
    <property type="match status" value="1"/>
</dbReference>
<proteinExistence type="predicted"/>
<accession>A0ABY8C685</accession>
<sequence>MSFYDEWTKKSEDISDMGKYQSYMKEYYELEQKAYEQILSAYPDNGKFTKGTVNELCSKLGFGKKLDIFAGFIEGINTSLQQAVDMKSLTETTELDLQIDYRKLYYNMHAAKANWLYKLDAWDNVIPAAEREEIAKNYRRDNIAVSDKIGRNDPCYCNSGKKYKNCCMHKHDKEM</sequence>
<reference evidence="1 2" key="1">
    <citation type="submission" date="2023-02" db="EMBL/GenBank/DDBJ databases">
        <title>Novel Oscillospiraceae bacterial genomes.</title>
        <authorList>
            <person name="Srinivasan S."/>
            <person name="Austin M.N."/>
            <person name="Fiedler T.L."/>
            <person name="Strenk S.M."/>
            <person name="Agnew K.J."/>
            <person name="Nagana Gowda G.A."/>
            <person name="Raftery D."/>
            <person name="Beamer M.A."/>
            <person name="Achilles S.L."/>
            <person name="Wiesenfeld H.C."/>
            <person name="Fredricks D.N."/>
            <person name="Hillier S.L."/>
        </authorList>
    </citation>
    <scope>NUCLEOTIDE SEQUENCE [LARGE SCALE GENOMIC DNA]</scope>
    <source>
        <strain evidence="1 2">CHIC02 1186E3-8</strain>
    </source>
</reference>
<organism evidence="1 2">
    <name type="scientific">Amygdalobacter indicium</name>
    <dbReference type="NCBI Taxonomy" id="3029272"/>
    <lineage>
        <taxon>Bacteria</taxon>
        <taxon>Bacillati</taxon>
        <taxon>Bacillota</taxon>
        <taxon>Clostridia</taxon>
        <taxon>Eubacteriales</taxon>
        <taxon>Oscillospiraceae</taxon>
        <taxon>Amygdalobacter</taxon>
    </lineage>
</organism>
<protein>
    <submittedName>
        <fullName evidence="1">SEC-C metal-binding domain-containing protein</fullName>
    </submittedName>
</protein>
<dbReference type="Proteomes" id="UP001220478">
    <property type="component" value="Chromosome"/>
</dbReference>
<gene>
    <name evidence="1" type="ORF">PYS61_05760</name>
</gene>
<dbReference type="EMBL" id="CP118868">
    <property type="protein sequence ID" value="WEG35434.1"/>
    <property type="molecule type" value="Genomic_DNA"/>
</dbReference>
<dbReference type="NCBIfam" id="NF004088">
    <property type="entry name" value="PRK05590.1"/>
    <property type="match status" value="1"/>
</dbReference>